<name>A0AAX0Q5V0_9EURY</name>
<evidence type="ECO:0000313" key="2">
    <source>
        <dbReference type="EMBL" id="PAV08629.1"/>
    </source>
</evidence>
<keyword evidence="3" id="KW-1185">Reference proteome</keyword>
<dbReference type="AlphaFoldDB" id="A0AAX0Q5V0"/>
<keyword evidence="1" id="KW-1133">Transmembrane helix</keyword>
<dbReference type="Proteomes" id="UP000243820">
    <property type="component" value="Unassembled WGS sequence"/>
</dbReference>
<keyword evidence="1" id="KW-0812">Transmembrane</keyword>
<dbReference type="RefSeq" id="WP_095642531.1">
    <property type="nucleotide sequence ID" value="NZ_LMVO01000045.1"/>
</dbReference>
<feature type="transmembrane region" description="Helical" evidence="1">
    <location>
        <begin position="77"/>
        <end position="101"/>
    </location>
</feature>
<feature type="transmembrane region" description="Helical" evidence="1">
    <location>
        <begin position="45"/>
        <end position="65"/>
    </location>
</feature>
<keyword evidence="1" id="KW-0472">Membrane</keyword>
<dbReference type="Pfam" id="PF06541">
    <property type="entry name" value="ABC_trans_CmpB"/>
    <property type="match status" value="1"/>
</dbReference>
<sequence length="262" mass="29495">MIPAAYFLGFIFYSFLGWIWETTYCSVKAKHFINRGFLNGPVIPIYGFGAVLVMLAVNAFGTLALPTPAVAFNLINILVAFFGGMLLATILEYTVSVILELFFHIKLWDYSKNKFNFQGRICLKCSLFFGLLSVLFIMVIEPLTTHTTTQIPDMVINIAAGIIGVILAIDIIITVSSLLKLNERLHAAEEIINARVDITLVEAAKIRDTLHEKIEERVDESLVISKFHYQSRRMAKAYPGSVSLKHTEIWEKLKTHVKKPAK</sequence>
<feature type="transmembrane region" description="Helical" evidence="1">
    <location>
        <begin position="6"/>
        <end position="24"/>
    </location>
</feature>
<protein>
    <recommendedName>
        <fullName evidence="4">ABC transporter permease</fullName>
    </recommendedName>
</protein>
<dbReference type="EMBL" id="LMVO01000045">
    <property type="protein sequence ID" value="PAV08629.1"/>
    <property type="molecule type" value="Genomic_DNA"/>
</dbReference>
<gene>
    <name evidence="2" type="ORF">ASJ83_03425</name>
</gene>
<evidence type="ECO:0000313" key="3">
    <source>
        <dbReference type="Proteomes" id="UP000243820"/>
    </source>
</evidence>
<evidence type="ECO:0008006" key="4">
    <source>
        <dbReference type="Google" id="ProtNLM"/>
    </source>
</evidence>
<organism evidence="2 3">
    <name type="scientific">Methanocorpusculum parvum</name>
    <dbReference type="NCBI Taxonomy" id="2193"/>
    <lineage>
        <taxon>Archaea</taxon>
        <taxon>Methanobacteriati</taxon>
        <taxon>Methanobacteriota</taxon>
        <taxon>Stenosarchaea group</taxon>
        <taxon>Methanomicrobia</taxon>
        <taxon>Methanomicrobiales</taxon>
        <taxon>Methanocorpusculaceae</taxon>
        <taxon>Methanocorpusculum</taxon>
    </lineage>
</organism>
<reference evidence="2 3" key="1">
    <citation type="journal article" date="2017" name="BMC Genomics">
        <title>Genomic analysis of methanogenic archaea reveals a shift towards energy conservation.</title>
        <authorList>
            <person name="Gilmore S.P."/>
            <person name="Henske J.K."/>
            <person name="Sexton J.A."/>
            <person name="Solomon K.V."/>
            <person name="Seppala S."/>
            <person name="Yoo J.I."/>
            <person name="Huyett L.M."/>
            <person name="Pressman A."/>
            <person name="Cogan J.Z."/>
            <person name="Kivenson V."/>
            <person name="Peng X."/>
            <person name="Tan Y."/>
            <person name="Valentine D.L."/>
            <person name="O'Malley M.A."/>
        </authorList>
    </citation>
    <scope>NUCLEOTIDE SEQUENCE [LARGE SCALE GENOMIC DNA]</scope>
    <source>
        <strain evidence="2 3">XII</strain>
    </source>
</reference>
<dbReference type="InterPro" id="IPR010540">
    <property type="entry name" value="CmpB_TMEM229"/>
</dbReference>
<proteinExistence type="predicted"/>
<comment type="caution">
    <text evidence="2">The sequence shown here is derived from an EMBL/GenBank/DDBJ whole genome shotgun (WGS) entry which is preliminary data.</text>
</comment>
<feature type="transmembrane region" description="Helical" evidence="1">
    <location>
        <begin position="155"/>
        <end position="179"/>
    </location>
</feature>
<feature type="transmembrane region" description="Helical" evidence="1">
    <location>
        <begin position="121"/>
        <end position="140"/>
    </location>
</feature>
<evidence type="ECO:0000256" key="1">
    <source>
        <dbReference type="SAM" id="Phobius"/>
    </source>
</evidence>
<accession>A0AAX0Q5V0</accession>